<dbReference type="InterPro" id="IPR021512">
    <property type="entry name" value="DUF3173"/>
</dbReference>
<evidence type="ECO:0000313" key="1">
    <source>
        <dbReference type="EMBL" id="ESV54118.1"/>
    </source>
</evidence>
<name>V6Z027_STRAG</name>
<organism evidence="1 2">
    <name type="scientific">Streptococcus agalactiae LMG 14747</name>
    <dbReference type="NCBI Taxonomy" id="1154860"/>
    <lineage>
        <taxon>Bacteria</taxon>
        <taxon>Bacillati</taxon>
        <taxon>Bacillota</taxon>
        <taxon>Bacilli</taxon>
        <taxon>Lactobacillales</taxon>
        <taxon>Streptococcaceae</taxon>
        <taxon>Streptococcus</taxon>
    </lineage>
</organism>
<evidence type="ECO:0008006" key="3">
    <source>
        <dbReference type="Google" id="ProtNLM"/>
    </source>
</evidence>
<protein>
    <recommendedName>
        <fullName evidence="3">DUF3173 domain-containing protein</fullName>
    </recommendedName>
</protein>
<dbReference type="Pfam" id="PF11372">
    <property type="entry name" value="DUF3173"/>
    <property type="match status" value="1"/>
</dbReference>
<accession>V6Z027</accession>
<sequence length="67" mass="7579">MFVTKEDLKKLGFGNYQAYMLVKQGKALMVQKGYAYYASKGLGRVPVEVIEEILGTKLDFEELENNA</sequence>
<evidence type="ECO:0000313" key="2">
    <source>
        <dbReference type="Proteomes" id="UP000018482"/>
    </source>
</evidence>
<comment type="caution">
    <text evidence="1">The sequence shown here is derived from an EMBL/GenBank/DDBJ whole genome shotgun (WGS) entry which is preliminary data.</text>
</comment>
<gene>
    <name evidence="1" type="ORF">SAG0136_02340</name>
</gene>
<dbReference type="AlphaFoldDB" id="V6Z027"/>
<dbReference type="EMBL" id="ANQC01000035">
    <property type="protein sequence ID" value="ESV54118.1"/>
    <property type="molecule type" value="Genomic_DNA"/>
</dbReference>
<dbReference type="Proteomes" id="UP000018482">
    <property type="component" value="Unassembled WGS sequence"/>
</dbReference>
<reference evidence="1 2" key="1">
    <citation type="submission" date="2013-05" db="EMBL/GenBank/DDBJ databases">
        <authorList>
            <person name="Richards V.P."/>
            <person name="Durkin S.A.S."/>
            <person name="Kim M."/>
            <person name="Pavinski Bitar P.D."/>
            <person name="Stanhope M.J."/>
            <person name="Town C.D."/>
            <person name="Venter J.C."/>
        </authorList>
    </citation>
    <scope>NUCLEOTIDE SEQUENCE [LARGE SCALE GENOMIC DNA]</scope>
    <source>
        <strain evidence="1 2">LMG 14747</strain>
    </source>
</reference>
<proteinExistence type="predicted"/>